<keyword evidence="2" id="KW-1185">Reference proteome</keyword>
<gene>
    <name evidence="1" type="ORF">EYF80_049138</name>
</gene>
<name>A0A4Z2FHI5_9TELE</name>
<dbReference type="AlphaFoldDB" id="A0A4Z2FHI5"/>
<dbReference type="Proteomes" id="UP000314294">
    <property type="component" value="Unassembled WGS sequence"/>
</dbReference>
<comment type="caution">
    <text evidence="1">The sequence shown here is derived from an EMBL/GenBank/DDBJ whole genome shotgun (WGS) entry which is preliminary data.</text>
</comment>
<accession>A0A4Z2FHI5</accession>
<dbReference type="EMBL" id="SRLO01001167">
    <property type="protein sequence ID" value="TNN40697.1"/>
    <property type="molecule type" value="Genomic_DNA"/>
</dbReference>
<reference evidence="1 2" key="1">
    <citation type="submission" date="2019-03" db="EMBL/GenBank/DDBJ databases">
        <title>First draft genome of Liparis tanakae, snailfish: a comprehensive survey of snailfish specific genes.</title>
        <authorList>
            <person name="Kim W."/>
            <person name="Song I."/>
            <person name="Jeong J.-H."/>
            <person name="Kim D."/>
            <person name="Kim S."/>
            <person name="Ryu S."/>
            <person name="Song J.Y."/>
            <person name="Lee S.K."/>
        </authorList>
    </citation>
    <scope>NUCLEOTIDE SEQUENCE [LARGE SCALE GENOMIC DNA]</scope>
    <source>
        <tissue evidence="1">Muscle</tissue>
    </source>
</reference>
<evidence type="ECO:0000313" key="1">
    <source>
        <dbReference type="EMBL" id="TNN40697.1"/>
    </source>
</evidence>
<protein>
    <submittedName>
        <fullName evidence="1">Uncharacterized protein</fullName>
    </submittedName>
</protein>
<proteinExistence type="predicted"/>
<organism evidence="1 2">
    <name type="scientific">Liparis tanakae</name>
    <name type="common">Tanaka's snailfish</name>
    <dbReference type="NCBI Taxonomy" id="230148"/>
    <lineage>
        <taxon>Eukaryota</taxon>
        <taxon>Metazoa</taxon>
        <taxon>Chordata</taxon>
        <taxon>Craniata</taxon>
        <taxon>Vertebrata</taxon>
        <taxon>Euteleostomi</taxon>
        <taxon>Actinopterygii</taxon>
        <taxon>Neopterygii</taxon>
        <taxon>Teleostei</taxon>
        <taxon>Neoteleostei</taxon>
        <taxon>Acanthomorphata</taxon>
        <taxon>Eupercaria</taxon>
        <taxon>Perciformes</taxon>
        <taxon>Cottioidei</taxon>
        <taxon>Cottales</taxon>
        <taxon>Liparidae</taxon>
        <taxon>Liparis</taxon>
    </lineage>
</organism>
<evidence type="ECO:0000313" key="2">
    <source>
        <dbReference type="Proteomes" id="UP000314294"/>
    </source>
</evidence>
<sequence length="88" mass="10061">MAPMTLGAAVDERRQYVSLRVEEARRRRGGGEETTVEERRRCTTTSDLRATELKKQRRGEVMPARKKRIGVTRDAKTIEYDAALSLQP</sequence>